<evidence type="ECO:0000259" key="2">
    <source>
        <dbReference type="Pfam" id="PF06030"/>
    </source>
</evidence>
<dbReference type="OrthoDB" id="2148359at2"/>
<dbReference type="AlphaFoldDB" id="A0A376GUL5"/>
<feature type="transmembrane region" description="Helical" evidence="1">
    <location>
        <begin position="309"/>
        <end position="330"/>
    </location>
</feature>
<keyword evidence="5" id="KW-1185">Reference proteome</keyword>
<organism evidence="4 5">
    <name type="scientific">Enterococcus gallinarum</name>
    <dbReference type="NCBI Taxonomy" id="1353"/>
    <lineage>
        <taxon>Bacteria</taxon>
        <taxon>Bacillati</taxon>
        <taxon>Bacillota</taxon>
        <taxon>Bacilli</taxon>
        <taxon>Lactobacillales</taxon>
        <taxon>Enterococcaceae</taxon>
        <taxon>Enterococcus</taxon>
    </lineage>
</organism>
<dbReference type="EMBL" id="UFYW01000001">
    <property type="protein sequence ID" value="STD81683.1"/>
    <property type="molecule type" value="Genomic_DNA"/>
</dbReference>
<keyword evidence="1" id="KW-0472">Membrane</keyword>
<sequence>MKKFLQNAIGVFLFIGFVYFPVTRGYAETTKFTVTPELPQNQASEATYFDLLVNKETVQELTITIHNTSSEEITVAADALNSYSASTGIISYQKKKTAEEYGGKSFTEFVSKQHQDIRLKPDEQRNVSFKLDLKDVEFPGEILGAFLFEEIKPQATATESDANLESNYQLQLGVRMRQSLQELPKPELKLIETKAVEKNGKPALKSSISNVRPVAFGNISVNTVIRDKNRAVVGGFKSENFQFAQNSVLDLYSEFGQEELKPGTYTIRIELSSQRGTWVFDDKVVIDRQAAKAVNQTTIYAAAIAQRNFLFYLLIAIIILLIAIILFLLVKRRKNSDESE</sequence>
<name>A0A376GUL5_ENTGA</name>
<evidence type="ECO:0000259" key="3">
    <source>
        <dbReference type="Pfam" id="PF11797"/>
    </source>
</evidence>
<dbReference type="InterPro" id="IPR010317">
    <property type="entry name" value="WxLIP_PGBD"/>
</dbReference>
<gene>
    <name evidence="4" type="ORF">NCTC12360_00096</name>
</gene>
<protein>
    <submittedName>
        <fullName evidence="4">Bacterial protein of uncharacterized function (DUF916)./Protein of uncharacterized function C-terminal (DUF3324)</fullName>
    </submittedName>
</protein>
<accession>A0A376GUL5</accession>
<evidence type="ECO:0000313" key="4">
    <source>
        <dbReference type="EMBL" id="STD81683.1"/>
    </source>
</evidence>
<feature type="domain" description="WxL Interacting Protein peptidoglycan binding" evidence="2">
    <location>
        <begin position="32"/>
        <end position="150"/>
    </location>
</feature>
<keyword evidence="1" id="KW-1133">Transmembrane helix</keyword>
<feature type="domain" description="WxL Interacting Protein host binding" evidence="3">
    <location>
        <begin position="161"/>
        <end position="296"/>
    </location>
</feature>
<dbReference type="InterPro" id="IPR021759">
    <property type="entry name" value="WxLIP_HBD"/>
</dbReference>
<evidence type="ECO:0000256" key="1">
    <source>
        <dbReference type="SAM" id="Phobius"/>
    </source>
</evidence>
<evidence type="ECO:0000313" key="5">
    <source>
        <dbReference type="Proteomes" id="UP000254807"/>
    </source>
</evidence>
<reference evidence="4 5" key="1">
    <citation type="submission" date="2018-06" db="EMBL/GenBank/DDBJ databases">
        <authorList>
            <consortium name="Pathogen Informatics"/>
            <person name="Doyle S."/>
        </authorList>
    </citation>
    <scope>NUCLEOTIDE SEQUENCE [LARGE SCALE GENOMIC DNA]</scope>
    <source>
        <strain evidence="4 5">NCTC12360</strain>
    </source>
</reference>
<dbReference type="Proteomes" id="UP000254807">
    <property type="component" value="Unassembled WGS sequence"/>
</dbReference>
<dbReference type="Pfam" id="PF06030">
    <property type="entry name" value="WxLIP_PGBD"/>
    <property type="match status" value="1"/>
</dbReference>
<dbReference type="RefSeq" id="WP_060814090.1">
    <property type="nucleotide sequence ID" value="NZ_JARPZP010000001.1"/>
</dbReference>
<dbReference type="Pfam" id="PF11797">
    <property type="entry name" value="WxLIP_HBD"/>
    <property type="match status" value="1"/>
</dbReference>
<proteinExistence type="predicted"/>
<keyword evidence="1" id="KW-0812">Transmembrane</keyword>